<protein>
    <submittedName>
        <fullName evidence="1">Uncharacterized protein</fullName>
    </submittedName>
</protein>
<proteinExistence type="predicted"/>
<dbReference type="AlphaFoldDB" id="A0A4V2S2Z5"/>
<evidence type="ECO:0000313" key="2">
    <source>
        <dbReference type="Proteomes" id="UP000295573"/>
    </source>
</evidence>
<gene>
    <name evidence="1" type="ORF">EV646_11362</name>
</gene>
<accession>A0A4V2S2Z5</accession>
<evidence type="ECO:0000313" key="1">
    <source>
        <dbReference type="EMBL" id="TCO42440.1"/>
    </source>
</evidence>
<organism evidence="1 2">
    <name type="scientific">Kribbella antiqua</name>
    <dbReference type="NCBI Taxonomy" id="2512217"/>
    <lineage>
        <taxon>Bacteria</taxon>
        <taxon>Bacillati</taxon>
        <taxon>Actinomycetota</taxon>
        <taxon>Actinomycetes</taxon>
        <taxon>Propionibacteriales</taxon>
        <taxon>Kribbellaceae</taxon>
        <taxon>Kribbella</taxon>
    </lineage>
</organism>
<name>A0A4V2S2Z5_9ACTN</name>
<dbReference type="EMBL" id="SLWR01000013">
    <property type="protein sequence ID" value="TCO42440.1"/>
    <property type="molecule type" value="Genomic_DNA"/>
</dbReference>
<keyword evidence="2" id="KW-1185">Reference proteome</keyword>
<reference evidence="1 2" key="1">
    <citation type="journal article" date="2015" name="Stand. Genomic Sci.">
        <title>Genomic Encyclopedia of Bacterial and Archaeal Type Strains, Phase III: the genomes of soil and plant-associated and newly described type strains.</title>
        <authorList>
            <person name="Whitman W.B."/>
            <person name="Woyke T."/>
            <person name="Klenk H.P."/>
            <person name="Zhou Y."/>
            <person name="Lilburn T.G."/>
            <person name="Beck B.J."/>
            <person name="De Vos P."/>
            <person name="Vandamme P."/>
            <person name="Eisen J.A."/>
            <person name="Garrity G."/>
            <person name="Hugenholtz P."/>
            <person name="Kyrpides N.C."/>
        </authorList>
    </citation>
    <scope>NUCLEOTIDE SEQUENCE [LARGE SCALE GENOMIC DNA]</scope>
    <source>
        <strain evidence="1 2">VKM Ac-2541</strain>
    </source>
</reference>
<comment type="caution">
    <text evidence="1">The sequence shown here is derived from an EMBL/GenBank/DDBJ whole genome shotgun (WGS) entry which is preliminary data.</text>
</comment>
<sequence>MDAVRWRAATFAGHQLRYAVAGSGPVLSRAAAGGGGSSRMHFSWFRSCAGNRSGVPALLTQATVRPRWLAGSAPVRR</sequence>
<dbReference type="Proteomes" id="UP000295573">
    <property type="component" value="Unassembled WGS sequence"/>
</dbReference>